<evidence type="ECO:0000313" key="2">
    <source>
        <dbReference type="EMBL" id="OGF64677.1"/>
    </source>
</evidence>
<dbReference type="Pfam" id="PF14062">
    <property type="entry name" value="DUF4253"/>
    <property type="match status" value="1"/>
</dbReference>
<comment type="caution">
    <text evidence="2">The sequence shown here is derived from an EMBL/GenBank/DDBJ whole genome shotgun (WGS) entry which is preliminary data.</text>
</comment>
<organism evidence="2 3">
    <name type="scientific">Candidatus Fischerbacteria bacterium RBG_13_37_8</name>
    <dbReference type="NCBI Taxonomy" id="1817863"/>
    <lineage>
        <taxon>Bacteria</taxon>
        <taxon>Candidatus Fischeribacteriota</taxon>
    </lineage>
</organism>
<evidence type="ECO:0000313" key="3">
    <source>
        <dbReference type="Proteomes" id="UP000178943"/>
    </source>
</evidence>
<dbReference type="AlphaFoldDB" id="A0A1F5VML6"/>
<dbReference type="PROSITE" id="PS51257">
    <property type="entry name" value="PROKAR_LIPOPROTEIN"/>
    <property type="match status" value="1"/>
</dbReference>
<feature type="domain" description="DUF4253" evidence="1">
    <location>
        <begin position="118"/>
        <end position="221"/>
    </location>
</feature>
<proteinExistence type="predicted"/>
<sequence>MTSKQVLGLFIMGCIVMVMAGGCSKENAVMKSEEKSLARQLNFDEKALQMLKDETGGTIQQLTAYSEDGSITTTEGISVGVPQDKAESVITKLRPEMRTMGYIIFLREMNFGGSPDMIGVIKGTDKYEVLRLMQTNGANYDLSTEDVIAKLKEWEARYPFELFGADFDWVEVDLKEVPSDIEAFAHEVHEFCPDVVEQGTETVEALADEISRRKKIYLWWD</sequence>
<evidence type="ECO:0000259" key="1">
    <source>
        <dbReference type="Pfam" id="PF14062"/>
    </source>
</evidence>
<gene>
    <name evidence="2" type="ORF">A2Y62_08265</name>
</gene>
<dbReference type="Proteomes" id="UP000178943">
    <property type="component" value="Unassembled WGS sequence"/>
</dbReference>
<protein>
    <recommendedName>
        <fullName evidence="1">DUF4253 domain-containing protein</fullName>
    </recommendedName>
</protein>
<dbReference type="EMBL" id="MFGW01000133">
    <property type="protein sequence ID" value="OGF64677.1"/>
    <property type="molecule type" value="Genomic_DNA"/>
</dbReference>
<reference evidence="2 3" key="1">
    <citation type="journal article" date="2016" name="Nat. Commun.">
        <title>Thousands of microbial genomes shed light on interconnected biogeochemical processes in an aquifer system.</title>
        <authorList>
            <person name="Anantharaman K."/>
            <person name="Brown C.T."/>
            <person name="Hug L.A."/>
            <person name="Sharon I."/>
            <person name="Castelle C.J."/>
            <person name="Probst A.J."/>
            <person name="Thomas B.C."/>
            <person name="Singh A."/>
            <person name="Wilkins M.J."/>
            <person name="Karaoz U."/>
            <person name="Brodie E.L."/>
            <person name="Williams K.H."/>
            <person name="Hubbard S.S."/>
            <person name="Banfield J.F."/>
        </authorList>
    </citation>
    <scope>NUCLEOTIDE SEQUENCE [LARGE SCALE GENOMIC DNA]</scope>
</reference>
<name>A0A1F5VML6_9BACT</name>
<dbReference type="InterPro" id="IPR025349">
    <property type="entry name" value="DUF4253"/>
</dbReference>
<accession>A0A1F5VML6</accession>